<name>A0AAU8FRT4_9BACT</name>
<evidence type="ECO:0000313" key="1">
    <source>
        <dbReference type="EMBL" id="XCH26545.1"/>
    </source>
</evidence>
<protein>
    <submittedName>
        <fullName evidence="1">Uncharacterized protein</fullName>
    </submittedName>
</protein>
<dbReference type="RefSeq" id="WP_353721836.1">
    <property type="nucleotide sequence ID" value="NZ_CP159289.1"/>
</dbReference>
<proteinExistence type="predicted"/>
<accession>A0AAU8FRT4</accession>
<dbReference type="EMBL" id="CP159289">
    <property type="protein sequence ID" value="XCH26545.1"/>
    <property type="molecule type" value="Genomic_DNA"/>
</dbReference>
<gene>
    <name evidence="1" type="ORF">ABV298_09170</name>
</gene>
<sequence>MKVLEKKLHIPANLLPRKTIDNSLPDLSDHPVVRAKTERARKLLEENPIPEDLLRRK</sequence>
<reference evidence="1" key="1">
    <citation type="submission" date="2024-06" db="EMBL/GenBank/DDBJ databases">
        <title>Sequencing and assembly of the genome of Dyadobacter sp. strain 676, a symbiont of Cyamopsis tetragonoloba.</title>
        <authorList>
            <person name="Guro P."/>
            <person name="Sazanova A."/>
            <person name="Kuznetsova I."/>
            <person name="Belimov A."/>
            <person name="Safronova V."/>
        </authorList>
    </citation>
    <scope>NUCLEOTIDE SEQUENCE</scope>
    <source>
        <strain evidence="1">676</strain>
    </source>
</reference>
<organism evidence="1">
    <name type="scientific">Dyadobacter sp. 676</name>
    <dbReference type="NCBI Taxonomy" id="3088362"/>
    <lineage>
        <taxon>Bacteria</taxon>
        <taxon>Pseudomonadati</taxon>
        <taxon>Bacteroidota</taxon>
        <taxon>Cytophagia</taxon>
        <taxon>Cytophagales</taxon>
        <taxon>Spirosomataceae</taxon>
        <taxon>Dyadobacter</taxon>
    </lineage>
</organism>
<dbReference type="AlphaFoldDB" id="A0AAU8FRT4"/>